<dbReference type="InterPro" id="IPR036291">
    <property type="entry name" value="NAD(P)-bd_dom_sf"/>
</dbReference>
<keyword evidence="4" id="KW-1185">Reference proteome</keyword>
<dbReference type="RefSeq" id="WP_353866133.1">
    <property type="nucleotide sequence ID" value="NZ_CP088295.1"/>
</dbReference>
<evidence type="ECO:0000259" key="2">
    <source>
        <dbReference type="Pfam" id="PF03721"/>
    </source>
</evidence>
<dbReference type="InterPro" id="IPR017476">
    <property type="entry name" value="UDP-Glc/GDP-Man"/>
</dbReference>
<name>A0ABY5PLW5_9ACTN</name>
<dbReference type="PANTHER" id="PTHR43491:SF1">
    <property type="entry name" value="UDP-N-ACETYL-D-MANNOSAMINE DEHYDROGENASE"/>
    <property type="match status" value="1"/>
</dbReference>
<dbReference type="SUPFAM" id="SSF51735">
    <property type="entry name" value="NAD(P)-binding Rossmann-fold domains"/>
    <property type="match status" value="1"/>
</dbReference>
<sequence length="204" mass="21432">MGSDAPGHVGVVGLGYVGLPLAVAFAEAGTQVTGVDTDPRRLAGLRAETSHVEDVSDARLRAVGDRLRVTDDHALLADADAIILCVPTPLTPAREPDLSALRAAAVTIAPRLRAGQLVVLESTTYPGTTREVLIPLLEAHGLRAGVDLQVAYSPERVDPGREAHTLRTTPRLAGRPDGRMPRPGGLAVRPSVRRDRPGLHAGGR</sequence>
<feature type="compositionally biased region" description="Basic and acidic residues" evidence="1">
    <location>
        <begin position="155"/>
        <end position="165"/>
    </location>
</feature>
<dbReference type="InterPro" id="IPR028359">
    <property type="entry name" value="UDP_ManNAc/GlcNAc_DH"/>
</dbReference>
<evidence type="ECO:0000313" key="4">
    <source>
        <dbReference type="Proteomes" id="UP001058860"/>
    </source>
</evidence>
<evidence type="ECO:0000313" key="3">
    <source>
        <dbReference type="EMBL" id="UUY05688.1"/>
    </source>
</evidence>
<dbReference type="Pfam" id="PF03721">
    <property type="entry name" value="UDPG_MGDP_dh_N"/>
    <property type="match status" value="1"/>
</dbReference>
<dbReference type="EMBL" id="CP088295">
    <property type="protein sequence ID" value="UUY05688.1"/>
    <property type="molecule type" value="Genomic_DNA"/>
</dbReference>
<feature type="domain" description="UDP-glucose/GDP-mannose dehydrogenase N-terminal" evidence="2">
    <location>
        <begin position="9"/>
        <end position="171"/>
    </location>
</feature>
<evidence type="ECO:0000256" key="1">
    <source>
        <dbReference type="SAM" id="MobiDB-lite"/>
    </source>
</evidence>
<dbReference type="PIRSF" id="PIRSF500136">
    <property type="entry name" value="UDP_ManNAc_DH"/>
    <property type="match status" value="1"/>
</dbReference>
<organism evidence="3 4">
    <name type="scientific">Svornostia abyssi</name>
    <dbReference type="NCBI Taxonomy" id="2898438"/>
    <lineage>
        <taxon>Bacteria</taxon>
        <taxon>Bacillati</taxon>
        <taxon>Actinomycetota</taxon>
        <taxon>Thermoleophilia</taxon>
        <taxon>Solirubrobacterales</taxon>
        <taxon>Baekduiaceae</taxon>
        <taxon>Svornostia</taxon>
    </lineage>
</organism>
<dbReference type="InterPro" id="IPR001732">
    <property type="entry name" value="UDP-Glc/GDP-Man_DH_N"/>
</dbReference>
<reference evidence="4" key="1">
    <citation type="submission" date="2021-11" db="EMBL/GenBank/DDBJ databases">
        <title>Cultivation dependent microbiological survey of springs from the worlds oldest radium mine currently devoted to the extraction of radon-saturated water.</title>
        <authorList>
            <person name="Kapinusova G."/>
            <person name="Smrhova T."/>
            <person name="Strejcek M."/>
            <person name="Suman J."/>
            <person name="Jani K."/>
            <person name="Pajer P."/>
            <person name="Uhlik O."/>
        </authorList>
    </citation>
    <scope>NUCLEOTIDE SEQUENCE [LARGE SCALE GENOMIC DNA]</scope>
    <source>
        <strain evidence="4">J379</strain>
    </source>
</reference>
<dbReference type="PIRSF" id="PIRSF000124">
    <property type="entry name" value="UDPglc_GDPman_dh"/>
    <property type="match status" value="1"/>
</dbReference>
<gene>
    <name evidence="3" type="ORF">LRS13_09260</name>
</gene>
<accession>A0ABY5PLW5</accession>
<proteinExistence type="predicted"/>
<protein>
    <submittedName>
        <fullName evidence="3">NAD(P)-binding domain-containing protein</fullName>
    </submittedName>
</protein>
<feature type="region of interest" description="Disordered" evidence="1">
    <location>
        <begin position="155"/>
        <end position="204"/>
    </location>
</feature>
<dbReference type="Gene3D" id="3.40.50.720">
    <property type="entry name" value="NAD(P)-binding Rossmann-like Domain"/>
    <property type="match status" value="1"/>
</dbReference>
<dbReference type="PANTHER" id="PTHR43491">
    <property type="entry name" value="UDP-N-ACETYL-D-MANNOSAMINE DEHYDROGENASE"/>
    <property type="match status" value="1"/>
</dbReference>
<dbReference type="Proteomes" id="UP001058860">
    <property type="component" value="Chromosome"/>
</dbReference>